<dbReference type="STRING" id="1288484.GCA_000348665_01216"/>
<organism evidence="1 4">
    <name type="scientific">Deinococcus wulumuqiensis</name>
    <dbReference type="NCBI Taxonomy" id="980427"/>
    <lineage>
        <taxon>Bacteria</taxon>
        <taxon>Thermotogati</taxon>
        <taxon>Deinococcota</taxon>
        <taxon>Deinococci</taxon>
        <taxon>Deinococcales</taxon>
        <taxon>Deinococcaceae</taxon>
        <taxon>Deinococcus</taxon>
    </lineage>
</organism>
<dbReference type="Proteomes" id="UP000253744">
    <property type="component" value="Chromosome"/>
</dbReference>
<dbReference type="AlphaFoldDB" id="A0A345IHD6"/>
<dbReference type="GeneID" id="59165309"/>
<reference evidence="2" key="2">
    <citation type="journal article" date="2014" name="Int. J. Syst. Evol. Microbiol.">
        <title>Complete genome sequence of Corynebacterium casei LMG S-19264T (=DSM 44701T), isolated from a smear-ripened cheese.</title>
        <authorList>
            <consortium name="US DOE Joint Genome Institute (JGI-PGF)"/>
            <person name="Walter F."/>
            <person name="Albersmeier A."/>
            <person name="Kalinowski J."/>
            <person name="Ruckert C."/>
        </authorList>
    </citation>
    <scope>NUCLEOTIDE SEQUENCE</scope>
    <source>
        <strain evidence="2">CGMCC 1.8885</strain>
    </source>
</reference>
<proteinExistence type="predicted"/>
<reference evidence="3" key="1">
    <citation type="journal article" date="2014" name="Int. J. Syst. Evol. Microbiol.">
        <title>Complete genome of a new Firmicutes species belonging to the dominant human colonic microbiota ('Ruminococcus bicirculans') reveals two chromosomes and a selective capacity to utilize plant glucans.</title>
        <authorList>
            <consortium name="NISC Comparative Sequencing Program"/>
            <person name="Wegmann U."/>
            <person name="Louis P."/>
            <person name="Goesmann A."/>
            <person name="Henrissat B."/>
            <person name="Duncan S.H."/>
            <person name="Flint H.J."/>
        </authorList>
    </citation>
    <scope>NUCLEOTIDE SEQUENCE</scope>
    <source>
        <strain evidence="3">CGMCC 1.8884</strain>
    </source>
</reference>
<reference evidence="1 4" key="3">
    <citation type="submission" date="2018-07" db="EMBL/GenBank/DDBJ databases">
        <title>Complete Genome and Methylome Analysis of Deinococcus wulumuqiensis NEB 479.</title>
        <authorList>
            <person name="Fomenkov A."/>
            <person name="Luyten Y."/>
            <person name="Vincze T."/>
            <person name="Anton B.P."/>
            <person name="Clark T."/>
            <person name="Roberts R.J."/>
            <person name="Morgan R.D."/>
        </authorList>
    </citation>
    <scope>NUCLEOTIDE SEQUENCE [LARGE SCALE GENOMIC DNA]</scope>
    <source>
        <strain evidence="1 4">NEB 479</strain>
    </source>
</reference>
<gene>
    <name evidence="1" type="ORF">DVJ83_07955</name>
    <name evidence="3" type="ORF">GCM10008021_09970</name>
    <name evidence="2" type="ORF">GCM10010914_13370</name>
</gene>
<dbReference type="EMBL" id="BMMA01000009">
    <property type="protein sequence ID" value="GGI80422.1"/>
    <property type="molecule type" value="Genomic_DNA"/>
</dbReference>
<accession>A0A345IHD6</accession>
<dbReference type="Proteomes" id="UP000630135">
    <property type="component" value="Unassembled WGS sequence"/>
</dbReference>
<dbReference type="SUPFAM" id="SSF47598">
    <property type="entry name" value="Ribbon-helix-helix"/>
    <property type="match status" value="1"/>
</dbReference>
<name>A0A345IHD6_9DEIO</name>
<dbReference type="GO" id="GO:0006355">
    <property type="term" value="P:regulation of DNA-templated transcription"/>
    <property type="evidence" value="ECO:0007669"/>
    <property type="project" value="InterPro"/>
</dbReference>
<evidence type="ECO:0000313" key="4">
    <source>
        <dbReference type="Proteomes" id="UP000253744"/>
    </source>
</evidence>
<evidence type="ECO:0000313" key="5">
    <source>
        <dbReference type="Proteomes" id="UP000630135"/>
    </source>
</evidence>
<dbReference type="EMBL" id="BMLZ01000009">
    <property type="protein sequence ID" value="GGP29346.1"/>
    <property type="molecule type" value="Genomic_DNA"/>
</dbReference>
<dbReference type="InterPro" id="IPR010985">
    <property type="entry name" value="Ribbon_hlx_hlx"/>
</dbReference>
<reference evidence="5" key="4">
    <citation type="journal article" date="2019" name="Int. J. Syst. Evol. Microbiol.">
        <title>The Global Catalogue of Microorganisms (GCM) 10K type strain sequencing project: providing services to taxonomists for standard genome sequencing and annotation.</title>
        <authorList>
            <consortium name="The Broad Institute Genomics Platform"/>
            <consortium name="The Broad Institute Genome Sequencing Center for Infectious Disease"/>
            <person name="Wu L."/>
            <person name="Ma J."/>
        </authorList>
    </citation>
    <scope>NUCLEOTIDE SEQUENCE [LARGE SCALE GENOMIC DNA]</scope>
    <source>
        <strain evidence="5">CGMCC 1.8884</strain>
    </source>
</reference>
<dbReference type="Proteomes" id="UP000652720">
    <property type="component" value="Unassembled WGS sequence"/>
</dbReference>
<evidence type="ECO:0008006" key="6">
    <source>
        <dbReference type="Google" id="ProtNLM"/>
    </source>
</evidence>
<dbReference type="CDD" id="cd22231">
    <property type="entry name" value="RHH_NikR_HicB-like"/>
    <property type="match status" value="1"/>
</dbReference>
<evidence type="ECO:0000313" key="2">
    <source>
        <dbReference type="EMBL" id="GGI80422.1"/>
    </source>
</evidence>
<dbReference type="KEGG" id="dwu:DVJ83_07955"/>
<evidence type="ECO:0000313" key="3">
    <source>
        <dbReference type="EMBL" id="GGP29346.1"/>
    </source>
</evidence>
<keyword evidence="5" id="KW-1185">Reference proteome</keyword>
<sequence length="83" mass="9154">MTYRNAQRITASLPPNLATFIDEYQKQTGTSKSEIIALGLRALQEKLLAEQYAALAAENDPERALFLEGNVDGLEPSDGSEWL</sequence>
<dbReference type="RefSeq" id="WP_051056476.1">
    <property type="nucleotide sequence ID" value="NZ_BMLZ01000009.1"/>
</dbReference>
<evidence type="ECO:0000313" key="1">
    <source>
        <dbReference type="EMBL" id="AXG99108.1"/>
    </source>
</evidence>
<protein>
    <recommendedName>
        <fullName evidence="6">CopG family transcriptional regulator</fullName>
    </recommendedName>
</protein>
<dbReference type="EMBL" id="CP031158">
    <property type="protein sequence ID" value="AXG99108.1"/>
    <property type="molecule type" value="Genomic_DNA"/>
</dbReference>
<reference evidence="2" key="5">
    <citation type="submission" date="2023-08" db="EMBL/GenBank/DDBJ databases">
        <authorList>
            <person name="Sun Q."/>
            <person name="Zhou Y."/>
        </authorList>
    </citation>
    <scope>NUCLEOTIDE SEQUENCE</scope>
    <source>
        <strain evidence="3">CGMCC 1.8884</strain>
        <strain evidence="2">CGMCC 1.8885</strain>
    </source>
</reference>